<proteinExistence type="predicted"/>
<dbReference type="InterPro" id="IPR017508">
    <property type="entry name" value="HipA_N1"/>
</dbReference>
<dbReference type="Pfam" id="PF13657">
    <property type="entry name" value="Couple_hipA"/>
    <property type="match status" value="1"/>
</dbReference>
<evidence type="ECO:0000259" key="1">
    <source>
        <dbReference type="Pfam" id="PF13657"/>
    </source>
</evidence>
<comment type="caution">
    <text evidence="2">The sequence shown here is derived from an EMBL/GenBank/DDBJ whole genome shotgun (WGS) entry which is preliminary data.</text>
</comment>
<dbReference type="RefSeq" id="WP_283346008.1">
    <property type="nucleotide sequence ID" value="NZ_JASHIF010000021.1"/>
</dbReference>
<organism evidence="2 3">
    <name type="scientific">Flectobacillus roseus</name>
    <dbReference type="NCBI Taxonomy" id="502259"/>
    <lineage>
        <taxon>Bacteria</taxon>
        <taxon>Pseudomonadati</taxon>
        <taxon>Bacteroidota</taxon>
        <taxon>Cytophagia</taxon>
        <taxon>Cytophagales</taxon>
        <taxon>Flectobacillaceae</taxon>
        <taxon>Flectobacillus</taxon>
    </lineage>
</organism>
<evidence type="ECO:0000313" key="3">
    <source>
        <dbReference type="Proteomes" id="UP001236507"/>
    </source>
</evidence>
<name>A0ABT6YER0_9BACT</name>
<accession>A0ABT6YER0</accession>
<reference evidence="2 3" key="1">
    <citation type="submission" date="2023-05" db="EMBL/GenBank/DDBJ databases">
        <title>Novel species of genus Flectobacillus isolated from stream in China.</title>
        <authorList>
            <person name="Lu H."/>
        </authorList>
    </citation>
    <scope>NUCLEOTIDE SEQUENCE [LARGE SCALE GENOMIC DNA]</scope>
    <source>
        <strain evidence="2 3">KCTC 42575</strain>
    </source>
</reference>
<dbReference type="NCBIfam" id="TIGR03071">
    <property type="entry name" value="couple_hipA"/>
    <property type="match status" value="1"/>
</dbReference>
<evidence type="ECO:0000313" key="2">
    <source>
        <dbReference type="EMBL" id="MDI9861641.1"/>
    </source>
</evidence>
<feature type="domain" description="HipA N-terminal subdomain 1" evidence="1">
    <location>
        <begin position="5"/>
        <end position="103"/>
    </location>
</feature>
<sequence length="107" mass="12209">MRQAQVFYKNQLAGILTQEDKGNFTFCYLDAWFIDNSKPSVSLTLPKTAQCHASEVLFPFFYNMLPEGVNKQAVCQRMRIDPDDYFGLLLITARHDSIGAVTVQELQ</sequence>
<dbReference type="EMBL" id="JASHIF010000021">
    <property type="protein sequence ID" value="MDI9861641.1"/>
    <property type="molecule type" value="Genomic_DNA"/>
</dbReference>
<protein>
    <submittedName>
        <fullName evidence="2">HipA N-terminal domain-containing protein</fullName>
    </submittedName>
</protein>
<gene>
    <name evidence="2" type="ORF">QM524_20645</name>
</gene>
<keyword evidence="3" id="KW-1185">Reference proteome</keyword>
<dbReference type="Proteomes" id="UP001236507">
    <property type="component" value="Unassembled WGS sequence"/>
</dbReference>